<gene>
    <name evidence="3" type="primary">LOC115232101</name>
</gene>
<sequence>MINILKILNPVDKDDFSNHEFTEIDEIEDYLNIAGDSFPQNYDDEDTYNDESHVNSEEALKIFIFKIIKHATLLMFSSIVRRLPKLRPQIIPKLSNLTQSVRLMSTTKNPTNSNQFLSLIKEKIRYEKDSMDNEPISFPGFEVTLKGSYVELSKNHESEQITVSFHVNDSIESDYDTQEDETENSQFKLQIKLTEKCYCNAILMTISKKVNNQMVVGFNSCLVGFVIESVAFNKSGDLTDMDYQFFDCSNQLDSDIYDYLMDFLEARGIGSDFASLLCDFSTKYEHGLYTKFLGDMYGFMDDCERP</sequence>
<dbReference type="KEGG" id="osn:115232101"/>
<dbReference type="Gene3D" id="3.10.280.10">
    <property type="entry name" value="Mitochondrial glycoprotein"/>
    <property type="match status" value="1"/>
</dbReference>
<keyword evidence="2" id="KW-1185">Reference proteome</keyword>
<evidence type="ECO:0000313" key="2">
    <source>
        <dbReference type="Proteomes" id="UP000515154"/>
    </source>
</evidence>
<dbReference type="Pfam" id="PF02330">
    <property type="entry name" value="MAM33"/>
    <property type="match status" value="1"/>
</dbReference>
<dbReference type="GO" id="GO:0005759">
    <property type="term" value="C:mitochondrial matrix"/>
    <property type="evidence" value="ECO:0007669"/>
    <property type="project" value="InterPro"/>
</dbReference>
<organism evidence="2 3">
    <name type="scientific">Octopus sinensis</name>
    <name type="common">East Asian common octopus</name>
    <dbReference type="NCBI Taxonomy" id="2607531"/>
    <lineage>
        <taxon>Eukaryota</taxon>
        <taxon>Metazoa</taxon>
        <taxon>Spiralia</taxon>
        <taxon>Lophotrochozoa</taxon>
        <taxon>Mollusca</taxon>
        <taxon>Cephalopoda</taxon>
        <taxon>Coleoidea</taxon>
        <taxon>Octopodiformes</taxon>
        <taxon>Octopoda</taxon>
        <taxon>Incirrata</taxon>
        <taxon>Octopodidae</taxon>
        <taxon>Octopus</taxon>
    </lineage>
</organism>
<name>A0A6P7UA54_9MOLL</name>
<dbReference type="PANTHER" id="PTHR10826">
    <property type="entry name" value="COMPLEMENT COMPONENT 1"/>
    <property type="match status" value="1"/>
</dbReference>
<dbReference type="SUPFAM" id="SSF54529">
    <property type="entry name" value="Mitochondrial glycoprotein MAM33-like"/>
    <property type="match status" value="1"/>
</dbReference>
<comment type="similarity">
    <text evidence="1">Belongs to the MAM33 family.</text>
</comment>
<protein>
    <submittedName>
        <fullName evidence="3">Complement component 1 Q subcomponent-binding protein, mitochondrial-like</fullName>
    </submittedName>
</protein>
<proteinExistence type="inferred from homology"/>
<dbReference type="GO" id="GO:0042256">
    <property type="term" value="P:cytosolic ribosome assembly"/>
    <property type="evidence" value="ECO:0007669"/>
    <property type="project" value="TreeGrafter"/>
</dbReference>
<reference evidence="3" key="1">
    <citation type="submission" date="2025-08" db="UniProtKB">
        <authorList>
            <consortium name="RefSeq"/>
        </authorList>
    </citation>
    <scope>IDENTIFICATION</scope>
</reference>
<dbReference type="RefSeq" id="XP_029657826.1">
    <property type="nucleotide sequence ID" value="XM_029801966.1"/>
</dbReference>
<accession>A0A6P7UA54</accession>
<dbReference type="InterPro" id="IPR036561">
    <property type="entry name" value="MAM33_sf"/>
</dbReference>
<evidence type="ECO:0000256" key="1">
    <source>
        <dbReference type="ARBA" id="ARBA00005457"/>
    </source>
</evidence>
<dbReference type="InterPro" id="IPR003428">
    <property type="entry name" value="MAM33"/>
</dbReference>
<dbReference type="PANTHER" id="PTHR10826:SF1">
    <property type="entry name" value="COMPLEMENT COMPONENT 1 Q SUBCOMPONENT-BINDING PROTEIN, MITOCHONDRIAL"/>
    <property type="match status" value="1"/>
</dbReference>
<dbReference type="AlphaFoldDB" id="A0A6P7UA54"/>
<evidence type="ECO:0000313" key="3">
    <source>
        <dbReference type="RefSeq" id="XP_029657826.1"/>
    </source>
</evidence>
<dbReference type="Proteomes" id="UP000515154">
    <property type="component" value="Unplaced"/>
</dbReference>